<evidence type="ECO:0000313" key="13">
    <source>
        <dbReference type="Proteomes" id="UP000298061"/>
    </source>
</evidence>
<name>A0A4Z0A2B6_9AGAM</name>
<dbReference type="STRING" id="135208.A0A4Z0A2B6"/>
<dbReference type="Gene3D" id="3.30.457.50">
    <property type="entry name" value="Chromosome segregation protein Spc25"/>
    <property type="match status" value="1"/>
</dbReference>
<dbReference type="GO" id="GO:0051301">
    <property type="term" value="P:cell division"/>
    <property type="evidence" value="ECO:0007669"/>
    <property type="project" value="UniProtKB-UniRule"/>
</dbReference>
<evidence type="ECO:0000256" key="7">
    <source>
        <dbReference type="ARBA" id="ARBA00023306"/>
    </source>
</evidence>
<dbReference type="PANTHER" id="PTHR14281:SF0">
    <property type="entry name" value="KINETOCHORE PROTEIN SPC25"/>
    <property type="match status" value="1"/>
</dbReference>
<comment type="similarity">
    <text evidence="1 9">Belongs to the SPC25 family.</text>
</comment>
<feature type="domain" description="Chromosome segregation protein Spc25 C-terminal" evidence="11">
    <location>
        <begin position="172"/>
        <end position="240"/>
    </location>
</feature>
<keyword evidence="13" id="KW-1185">Reference proteome</keyword>
<sequence>MAPPLRTPHLNLSSILSSQTPQIDLKTDAYEASARNFLKALGDYTNSAITKITRRRDAHDAEKKRLLDKAQLIQNEANQCKLKEIDLLAALERQQAEAKEAESCVSTLRRQVASLHERCAARDAEIEQYRVAVANLQRKKNDKRATLDALASQVLLELRACEECLQSSIEGVDQDRLLVRFMFDGLTDSPRECSFVLDVGGPDYHVLATTPALPLLPILVDRLNETRNIFSFIKEMREQFCTSLI</sequence>
<keyword evidence="4 9" id="KW-0498">Mitosis</keyword>
<comment type="caution">
    <text evidence="12">The sequence shown here is derived from an EMBL/GenBank/DDBJ whole genome shotgun (WGS) entry which is preliminary data.</text>
</comment>
<dbReference type="Proteomes" id="UP000298061">
    <property type="component" value="Unassembled WGS sequence"/>
</dbReference>
<keyword evidence="6 10" id="KW-0175">Coiled coil</keyword>
<dbReference type="PANTHER" id="PTHR14281">
    <property type="entry name" value="KINETOCHORE PROTEIN SPC25-RELATED"/>
    <property type="match status" value="1"/>
</dbReference>
<evidence type="ECO:0000256" key="1">
    <source>
        <dbReference type="ARBA" id="ARBA00006379"/>
    </source>
</evidence>
<keyword evidence="2 9" id="KW-0158">Chromosome</keyword>
<dbReference type="GO" id="GO:0031262">
    <property type="term" value="C:Ndc80 complex"/>
    <property type="evidence" value="ECO:0007669"/>
    <property type="project" value="InterPro"/>
</dbReference>
<evidence type="ECO:0000256" key="10">
    <source>
        <dbReference type="SAM" id="Coils"/>
    </source>
</evidence>
<comment type="function">
    <text evidence="9">Acts as a component of the essential kinetochore-associated NDC80 complex, which is required for chromosome segregation and spindle checkpoint activity.</text>
</comment>
<reference evidence="12 13" key="1">
    <citation type="submission" date="2019-02" db="EMBL/GenBank/DDBJ databases">
        <title>Genome sequencing of the rare red list fungi Hericium alpestre (H. flagellum).</title>
        <authorList>
            <person name="Buettner E."/>
            <person name="Kellner H."/>
        </authorList>
    </citation>
    <scope>NUCLEOTIDE SEQUENCE [LARGE SCALE GENOMIC DNA]</scope>
    <source>
        <strain evidence="12 13">DSM 108284</strain>
    </source>
</reference>
<dbReference type="EMBL" id="SFCI01000334">
    <property type="protein sequence ID" value="TFY80473.1"/>
    <property type="molecule type" value="Genomic_DNA"/>
</dbReference>
<feature type="coiled-coil region" evidence="10">
    <location>
        <begin position="56"/>
        <end position="153"/>
    </location>
</feature>
<evidence type="ECO:0000256" key="6">
    <source>
        <dbReference type="ARBA" id="ARBA00023054"/>
    </source>
</evidence>
<gene>
    <name evidence="12" type="ORF">EWM64_g3535</name>
</gene>
<keyword evidence="8 9" id="KW-0137">Centromere</keyword>
<comment type="subunit">
    <text evidence="9">Component of the NDC80 complex.</text>
</comment>
<organism evidence="12 13">
    <name type="scientific">Hericium alpestre</name>
    <dbReference type="NCBI Taxonomy" id="135208"/>
    <lineage>
        <taxon>Eukaryota</taxon>
        <taxon>Fungi</taxon>
        <taxon>Dikarya</taxon>
        <taxon>Basidiomycota</taxon>
        <taxon>Agaricomycotina</taxon>
        <taxon>Agaricomycetes</taxon>
        <taxon>Russulales</taxon>
        <taxon>Hericiaceae</taxon>
        <taxon>Hericium</taxon>
    </lineage>
</organism>
<protein>
    <recommendedName>
        <fullName evidence="9">Kinetochore protein SPC25</fullName>
    </recommendedName>
</protein>
<evidence type="ECO:0000256" key="4">
    <source>
        <dbReference type="ARBA" id="ARBA00022776"/>
    </source>
</evidence>
<evidence type="ECO:0000256" key="3">
    <source>
        <dbReference type="ARBA" id="ARBA00022618"/>
    </source>
</evidence>
<dbReference type="InterPro" id="IPR013255">
    <property type="entry name" value="Spc25_C"/>
</dbReference>
<comment type="subcellular location">
    <subcellularLocation>
        <location evidence="9">Nucleus</location>
    </subcellularLocation>
    <subcellularLocation>
        <location evidence="9">Chromosome</location>
        <location evidence="9">Centromere</location>
        <location evidence="9">Kinetochore</location>
    </subcellularLocation>
</comment>
<evidence type="ECO:0000256" key="2">
    <source>
        <dbReference type="ARBA" id="ARBA00022454"/>
    </source>
</evidence>
<dbReference type="GO" id="GO:0007059">
    <property type="term" value="P:chromosome segregation"/>
    <property type="evidence" value="ECO:0007669"/>
    <property type="project" value="InterPro"/>
</dbReference>
<dbReference type="CDD" id="cd23784">
    <property type="entry name" value="RWD_Spc25"/>
    <property type="match status" value="1"/>
</dbReference>
<evidence type="ECO:0000313" key="12">
    <source>
        <dbReference type="EMBL" id="TFY80473.1"/>
    </source>
</evidence>
<keyword evidence="7 9" id="KW-0131">Cell cycle</keyword>
<evidence type="ECO:0000256" key="8">
    <source>
        <dbReference type="ARBA" id="ARBA00023328"/>
    </source>
</evidence>
<accession>A0A4Z0A2B6</accession>
<dbReference type="Pfam" id="PF08234">
    <property type="entry name" value="Spindle_Spc25"/>
    <property type="match status" value="1"/>
</dbReference>
<dbReference type="OrthoDB" id="4056921at2759"/>
<keyword evidence="9" id="KW-0539">Nucleus</keyword>
<dbReference type="InterPro" id="IPR045143">
    <property type="entry name" value="Spc25"/>
</dbReference>
<evidence type="ECO:0000256" key="5">
    <source>
        <dbReference type="ARBA" id="ARBA00022838"/>
    </source>
</evidence>
<evidence type="ECO:0000259" key="11">
    <source>
        <dbReference type="Pfam" id="PF08234"/>
    </source>
</evidence>
<keyword evidence="3 9" id="KW-0132">Cell division</keyword>
<dbReference type="AlphaFoldDB" id="A0A4Z0A2B6"/>
<evidence type="ECO:0000256" key="9">
    <source>
        <dbReference type="RuleBase" id="RU367150"/>
    </source>
</evidence>
<proteinExistence type="inferred from homology"/>
<dbReference type="GO" id="GO:0005634">
    <property type="term" value="C:nucleus"/>
    <property type="evidence" value="ECO:0007669"/>
    <property type="project" value="UniProtKB-SubCell"/>
</dbReference>
<keyword evidence="5 9" id="KW-0995">Kinetochore</keyword>